<keyword evidence="3" id="KW-1185">Reference proteome</keyword>
<feature type="region of interest" description="Disordered" evidence="1">
    <location>
        <begin position="385"/>
        <end position="495"/>
    </location>
</feature>
<dbReference type="AlphaFoldDB" id="A0A8R7PHA4"/>
<reference evidence="2" key="2">
    <citation type="submission" date="2018-03" db="EMBL/GenBank/DDBJ databases">
        <title>The Triticum urartu genome reveals the dynamic nature of wheat genome evolution.</title>
        <authorList>
            <person name="Ling H."/>
            <person name="Ma B."/>
            <person name="Shi X."/>
            <person name="Liu H."/>
            <person name="Dong L."/>
            <person name="Sun H."/>
            <person name="Cao Y."/>
            <person name="Gao Q."/>
            <person name="Zheng S."/>
            <person name="Li Y."/>
            <person name="Yu Y."/>
            <person name="Du H."/>
            <person name="Qi M."/>
            <person name="Li Y."/>
            <person name="Yu H."/>
            <person name="Cui Y."/>
            <person name="Wang N."/>
            <person name="Chen C."/>
            <person name="Wu H."/>
            <person name="Zhao Y."/>
            <person name="Zhang J."/>
            <person name="Li Y."/>
            <person name="Zhou W."/>
            <person name="Zhang B."/>
            <person name="Hu W."/>
            <person name="Eijk M."/>
            <person name="Tang J."/>
            <person name="Witsenboer H."/>
            <person name="Zhao S."/>
            <person name="Li Z."/>
            <person name="Zhang A."/>
            <person name="Wang D."/>
            <person name="Liang C."/>
        </authorList>
    </citation>
    <scope>NUCLEOTIDE SEQUENCE [LARGE SCALE GENOMIC DNA]</scope>
    <source>
        <strain evidence="2">cv. G1812</strain>
    </source>
</reference>
<dbReference type="Proteomes" id="UP000015106">
    <property type="component" value="Chromosome 2"/>
</dbReference>
<evidence type="ECO:0000256" key="1">
    <source>
        <dbReference type="SAM" id="MobiDB-lite"/>
    </source>
</evidence>
<protein>
    <submittedName>
        <fullName evidence="2">Uncharacterized protein</fullName>
    </submittedName>
</protein>
<reference evidence="2" key="3">
    <citation type="submission" date="2022-06" db="UniProtKB">
        <authorList>
            <consortium name="EnsemblPlants"/>
        </authorList>
    </citation>
    <scope>IDENTIFICATION</scope>
</reference>
<reference evidence="3" key="1">
    <citation type="journal article" date="2013" name="Nature">
        <title>Draft genome of the wheat A-genome progenitor Triticum urartu.</title>
        <authorList>
            <person name="Ling H.Q."/>
            <person name="Zhao S."/>
            <person name="Liu D."/>
            <person name="Wang J."/>
            <person name="Sun H."/>
            <person name="Zhang C."/>
            <person name="Fan H."/>
            <person name="Li D."/>
            <person name="Dong L."/>
            <person name="Tao Y."/>
            <person name="Gao C."/>
            <person name="Wu H."/>
            <person name="Li Y."/>
            <person name="Cui Y."/>
            <person name="Guo X."/>
            <person name="Zheng S."/>
            <person name="Wang B."/>
            <person name="Yu K."/>
            <person name="Liang Q."/>
            <person name="Yang W."/>
            <person name="Lou X."/>
            <person name="Chen J."/>
            <person name="Feng M."/>
            <person name="Jian J."/>
            <person name="Zhang X."/>
            <person name="Luo G."/>
            <person name="Jiang Y."/>
            <person name="Liu J."/>
            <person name="Wang Z."/>
            <person name="Sha Y."/>
            <person name="Zhang B."/>
            <person name="Wu H."/>
            <person name="Tang D."/>
            <person name="Shen Q."/>
            <person name="Xue P."/>
            <person name="Zou S."/>
            <person name="Wang X."/>
            <person name="Liu X."/>
            <person name="Wang F."/>
            <person name="Yang Y."/>
            <person name="An X."/>
            <person name="Dong Z."/>
            <person name="Zhang K."/>
            <person name="Zhang X."/>
            <person name="Luo M.C."/>
            <person name="Dvorak J."/>
            <person name="Tong Y."/>
            <person name="Wang J."/>
            <person name="Yang H."/>
            <person name="Li Z."/>
            <person name="Wang D."/>
            <person name="Zhang A."/>
            <person name="Wang J."/>
        </authorList>
    </citation>
    <scope>NUCLEOTIDE SEQUENCE</scope>
    <source>
        <strain evidence="3">cv. G1812</strain>
    </source>
</reference>
<name>A0A8R7PHA4_TRIUA</name>
<feature type="compositionally biased region" description="Basic and acidic residues" evidence="1">
    <location>
        <begin position="43"/>
        <end position="53"/>
    </location>
</feature>
<evidence type="ECO:0000313" key="3">
    <source>
        <dbReference type="Proteomes" id="UP000015106"/>
    </source>
</evidence>
<feature type="compositionally biased region" description="Basic and acidic residues" evidence="1">
    <location>
        <begin position="418"/>
        <end position="491"/>
    </location>
</feature>
<sequence>MRNQTNDSRSDYYDDFLSLFIHSPSAREAGDGRDVAGGGAGVRGDRGREGHGEGVEPVVLHQRQRGVAEERRHRLRHGHLPLQVLRHLPHPGPRVRQRVRAHQPQLDRQPRLVGVVLAAQPRVHGVQPGAPPLVLLHPVQQHVLVVGRDAPQRAPPAGHLQHEHAEREHVRHRRRLARAHQLRRQVPHGAHHVRRLRVHAVVVQPRQPEVPQPAVHVGVQEHVAGLDVAVDHDLVPVLVEVQQPRRDAPDDLEPLAPVQDGPGLVVQVLVEAAVGHAVVHQQELPLPAAVAEQLHQVPVPEVAEADHLRDELLHPLLGVVRHPLHRDLQVGPREHALVHPAEAAGAQQPPVLEPLGGLVQLLVREPVRPELHLPVLAHLRVPDARAHEHEEGDGQREDEGRGGDREHDLQHLGPRLGAEPRQRGELRGVERRRGSVEREAPAENVVAREDDARGRREPNVRRVGDDRREVDGRGDEGLPRPGHVEGRHGDVEPGGGAVVVHPDLHGPAADEAEVVEHARGVVVPPGGVVLHGAQAVEVDADVVAVHVLELRVEHGVELDGEDAVVGLAVVGDVEDAEVLAGVEGGEPGAGRHHERHAVVAEHGEVGDDGEDEGDGEGLHGAVAHAERRRVERVAGRLAGAVAERQQAVGRHGGQAVEREVGAREAVVGELVGVLRGATAEAIGAEEDEEDWEEEEKAARSHGECPPCVACGVRCASSLVRAAQAWGFVV</sequence>
<gene>
    <name evidence="2" type="primary">LOC125539043</name>
</gene>
<feature type="region of interest" description="Disordered" evidence="1">
    <location>
        <begin position="27"/>
        <end position="53"/>
    </location>
</feature>
<organism evidence="2 3">
    <name type="scientific">Triticum urartu</name>
    <name type="common">Red wild einkorn</name>
    <name type="synonym">Crithodium urartu</name>
    <dbReference type="NCBI Taxonomy" id="4572"/>
    <lineage>
        <taxon>Eukaryota</taxon>
        <taxon>Viridiplantae</taxon>
        <taxon>Streptophyta</taxon>
        <taxon>Embryophyta</taxon>
        <taxon>Tracheophyta</taxon>
        <taxon>Spermatophyta</taxon>
        <taxon>Magnoliopsida</taxon>
        <taxon>Liliopsida</taxon>
        <taxon>Poales</taxon>
        <taxon>Poaceae</taxon>
        <taxon>BOP clade</taxon>
        <taxon>Pooideae</taxon>
        <taxon>Triticodae</taxon>
        <taxon>Triticeae</taxon>
        <taxon>Triticinae</taxon>
        <taxon>Triticum</taxon>
    </lineage>
</organism>
<proteinExistence type="predicted"/>
<dbReference type="EnsemblPlants" id="TuG1812G0200004210.01.T01">
    <property type="protein sequence ID" value="TuG1812G0200004210.01.T01.cds255785"/>
    <property type="gene ID" value="TuG1812G0200004210.01"/>
</dbReference>
<feature type="compositionally biased region" description="Basic and acidic residues" evidence="1">
    <location>
        <begin position="385"/>
        <end position="410"/>
    </location>
</feature>
<evidence type="ECO:0000313" key="2">
    <source>
        <dbReference type="EnsemblPlants" id="TuG1812G0200004210.01.T01.cds255785"/>
    </source>
</evidence>
<accession>A0A8R7PHA4</accession>
<dbReference type="Gramene" id="TuG1812G0200004210.01.T01">
    <property type="protein sequence ID" value="TuG1812G0200004210.01.T01.cds255785"/>
    <property type="gene ID" value="TuG1812G0200004210.01"/>
</dbReference>